<name>A0A382JYJ0_9ZZZZ</name>
<feature type="non-terminal residue" evidence="2">
    <location>
        <position position="1"/>
    </location>
</feature>
<keyword evidence="1" id="KW-0472">Membrane</keyword>
<keyword evidence="1" id="KW-0812">Transmembrane</keyword>
<keyword evidence="1" id="KW-1133">Transmembrane helix</keyword>
<feature type="transmembrane region" description="Helical" evidence="1">
    <location>
        <begin position="56"/>
        <end position="77"/>
    </location>
</feature>
<reference evidence="2" key="1">
    <citation type="submission" date="2018-05" db="EMBL/GenBank/DDBJ databases">
        <authorList>
            <person name="Lanie J.A."/>
            <person name="Ng W.-L."/>
            <person name="Kazmierczak K.M."/>
            <person name="Andrzejewski T.M."/>
            <person name="Davidsen T.M."/>
            <person name="Wayne K.J."/>
            <person name="Tettelin H."/>
            <person name="Glass J.I."/>
            <person name="Rusch D."/>
            <person name="Podicherti R."/>
            <person name="Tsui H.-C.T."/>
            <person name="Winkler M.E."/>
        </authorList>
    </citation>
    <scope>NUCLEOTIDE SEQUENCE</scope>
</reference>
<protein>
    <recommendedName>
        <fullName evidence="3">Major facilitator superfamily (MFS) profile domain-containing protein</fullName>
    </recommendedName>
</protein>
<evidence type="ECO:0008006" key="3">
    <source>
        <dbReference type="Google" id="ProtNLM"/>
    </source>
</evidence>
<evidence type="ECO:0000256" key="1">
    <source>
        <dbReference type="SAM" id="Phobius"/>
    </source>
</evidence>
<feature type="transmembrane region" description="Helical" evidence="1">
    <location>
        <begin position="24"/>
        <end position="44"/>
    </location>
</feature>
<dbReference type="AlphaFoldDB" id="A0A382JYJ0"/>
<gene>
    <name evidence="2" type="ORF">METZ01_LOCUS269137</name>
</gene>
<organism evidence="2">
    <name type="scientific">marine metagenome</name>
    <dbReference type="NCBI Taxonomy" id="408172"/>
    <lineage>
        <taxon>unclassified sequences</taxon>
        <taxon>metagenomes</taxon>
        <taxon>ecological metagenomes</taxon>
    </lineage>
</organism>
<evidence type="ECO:0000313" key="2">
    <source>
        <dbReference type="EMBL" id="SVC16283.1"/>
    </source>
</evidence>
<proteinExistence type="predicted"/>
<accession>A0A382JYJ0</accession>
<sequence length="78" mass="7948">IVLITGIGAFFGATMFPPEPTGNIFFFIIGIEGLAAGAMLTMIAQTMLPEAFEQGGSIIGLSTLAGFLSALVVKIVAA</sequence>
<dbReference type="EMBL" id="UINC01076788">
    <property type="protein sequence ID" value="SVC16283.1"/>
    <property type="molecule type" value="Genomic_DNA"/>
</dbReference>